<name>A0A0V0HG29_SOLCH</name>
<keyword evidence="2" id="KW-0804">Transcription</keyword>
<organism evidence="4">
    <name type="scientific">Solanum chacoense</name>
    <name type="common">Chaco potato</name>
    <dbReference type="NCBI Taxonomy" id="4108"/>
    <lineage>
        <taxon>Eukaryota</taxon>
        <taxon>Viridiplantae</taxon>
        <taxon>Streptophyta</taxon>
        <taxon>Embryophyta</taxon>
        <taxon>Tracheophyta</taxon>
        <taxon>Spermatophyta</taxon>
        <taxon>Magnoliopsida</taxon>
        <taxon>eudicotyledons</taxon>
        <taxon>Gunneridae</taxon>
        <taxon>Pentapetalae</taxon>
        <taxon>asterids</taxon>
        <taxon>lamiids</taxon>
        <taxon>Solanales</taxon>
        <taxon>Solanaceae</taxon>
        <taxon>Solanoideae</taxon>
        <taxon>Solaneae</taxon>
        <taxon>Solanum</taxon>
    </lineage>
</organism>
<dbReference type="EMBL" id="GEDG01020310">
    <property type="protein sequence ID" value="JAP19229.1"/>
    <property type="molecule type" value="Transcribed_RNA"/>
</dbReference>
<keyword evidence="3" id="KW-0809">Transit peptide</keyword>
<dbReference type="GO" id="GO:0003676">
    <property type="term" value="F:nucleic acid binding"/>
    <property type="evidence" value="ECO:0007669"/>
    <property type="project" value="InterPro"/>
</dbReference>
<dbReference type="Gene3D" id="1.25.70.10">
    <property type="entry name" value="Transcription termination factor 3, mitochondrial"/>
    <property type="match status" value="1"/>
</dbReference>
<keyword evidence="2" id="KW-0805">Transcription regulation</keyword>
<sequence>MFRMAPSLFRTSENKIRLGLEFFLETVKLQKSTLVQRPTLLMFSMKERVIPRYRVFQLITSKKLMKKDPKFYDMMCLTEHHFLEKYVSRFTENVEELLMAYKGHRLDLGEEYECFLENLLSIFDLIGIENVWSNWWHSYFYLYCCLDENDACIMSEET</sequence>
<dbReference type="PANTHER" id="PTHR13068:SF173">
    <property type="entry name" value="EMB|CAB62602.1"/>
    <property type="match status" value="1"/>
</dbReference>
<dbReference type="InterPro" id="IPR038538">
    <property type="entry name" value="MTERF_sf"/>
</dbReference>
<evidence type="ECO:0000313" key="4">
    <source>
        <dbReference type="EMBL" id="JAP19229.1"/>
    </source>
</evidence>
<proteinExistence type="inferred from homology"/>
<evidence type="ECO:0000256" key="2">
    <source>
        <dbReference type="ARBA" id="ARBA00022472"/>
    </source>
</evidence>
<evidence type="ECO:0000256" key="1">
    <source>
        <dbReference type="ARBA" id="ARBA00007692"/>
    </source>
</evidence>
<dbReference type="AlphaFoldDB" id="A0A0V0HG29"/>
<evidence type="ECO:0000256" key="3">
    <source>
        <dbReference type="ARBA" id="ARBA00022946"/>
    </source>
</evidence>
<dbReference type="Pfam" id="PF02536">
    <property type="entry name" value="mTERF"/>
    <property type="match status" value="1"/>
</dbReference>
<accession>A0A0V0HG29</accession>
<dbReference type="GO" id="GO:0006353">
    <property type="term" value="P:DNA-templated transcription termination"/>
    <property type="evidence" value="ECO:0007669"/>
    <property type="project" value="UniProtKB-KW"/>
</dbReference>
<protein>
    <submittedName>
        <fullName evidence="4">Putative ovule protein</fullName>
    </submittedName>
</protein>
<dbReference type="PANTHER" id="PTHR13068">
    <property type="entry name" value="CGI-12 PROTEIN-RELATED"/>
    <property type="match status" value="1"/>
</dbReference>
<comment type="similarity">
    <text evidence="1">Belongs to the mTERF family.</text>
</comment>
<dbReference type="InterPro" id="IPR003690">
    <property type="entry name" value="MTERF"/>
</dbReference>
<keyword evidence="2" id="KW-0806">Transcription termination</keyword>
<reference evidence="4" key="1">
    <citation type="submission" date="2015-12" db="EMBL/GenBank/DDBJ databases">
        <title>Gene expression during late stages of embryo sac development: a critical building block for successful pollen-pistil interactions.</title>
        <authorList>
            <person name="Liu Y."/>
            <person name="Joly V."/>
            <person name="Sabar M."/>
            <person name="Matton D.P."/>
        </authorList>
    </citation>
    <scope>NUCLEOTIDE SEQUENCE</scope>
</reference>